<accession>A0ABQ9XYT6</accession>
<reference evidence="1 2" key="1">
    <citation type="journal article" date="2022" name="bioRxiv">
        <title>Genomics of Preaxostyla Flagellates Illuminates Evolutionary Transitions and the Path Towards Mitochondrial Loss.</title>
        <authorList>
            <person name="Novak L.V.F."/>
            <person name="Treitli S.C."/>
            <person name="Pyrih J."/>
            <person name="Halakuc P."/>
            <person name="Pipaliya S.V."/>
            <person name="Vacek V."/>
            <person name="Brzon O."/>
            <person name="Soukal P."/>
            <person name="Eme L."/>
            <person name="Dacks J.B."/>
            <person name="Karnkowska A."/>
            <person name="Elias M."/>
            <person name="Hampl V."/>
        </authorList>
    </citation>
    <scope>NUCLEOTIDE SEQUENCE [LARGE SCALE GENOMIC DNA]</scope>
    <source>
        <strain evidence="1">NAU3</strain>
        <tissue evidence="1">Gut</tissue>
    </source>
</reference>
<comment type="caution">
    <text evidence="1">The sequence shown here is derived from an EMBL/GenBank/DDBJ whole genome shotgun (WGS) entry which is preliminary data.</text>
</comment>
<dbReference type="EMBL" id="JARBJD010000054">
    <property type="protein sequence ID" value="KAK2956633.1"/>
    <property type="molecule type" value="Genomic_DNA"/>
</dbReference>
<dbReference type="Proteomes" id="UP001281761">
    <property type="component" value="Unassembled WGS sequence"/>
</dbReference>
<keyword evidence="2" id="KW-1185">Reference proteome</keyword>
<gene>
    <name evidence="1" type="ORF">BLNAU_8474</name>
</gene>
<evidence type="ECO:0000313" key="2">
    <source>
        <dbReference type="Proteomes" id="UP001281761"/>
    </source>
</evidence>
<name>A0ABQ9XYT6_9EUKA</name>
<organism evidence="1 2">
    <name type="scientific">Blattamonas nauphoetae</name>
    <dbReference type="NCBI Taxonomy" id="2049346"/>
    <lineage>
        <taxon>Eukaryota</taxon>
        <taxon>Metamonada</taxon>
        <taxon>Preaxostyla</taxon>
        <taxon>Oxymonadida</taxon>
        <taxon>Blattamonas</taxon>
    </lineage>
</organism>
<sequence>MQASPKKEIVSSHQLTNEHAQIQPKKQVQFPECREDVREIIHRYPLLVWYDPLASKGSEDSLLEHENLKTVTSLVTSKCESREKIEWNDLMEWFVCAVIGLYSKASCCNNSFWFDWDDVLVDGFGTARITRLTDTKFNLNSPQFHNFKQILDPEFDMLNNKYDPVLFEEAKWISSWKEFLHKTGRGKTVETDASLAPSEVPTTGFVVGWVSGQFGIVSTFIALFSQHLPRSTPRLFSSDNLIFGSINVGQVLPSIHLNLDPTELFDSSLFDEPDNEKLARSLVRCRSVCELVGAEKCIRNFPDFINRTASVLHTSDSSLRKAAYHLICCFVIDVYAIPLLPDLWTRLRFSFRDGHLEEQFALIQVSTHWILHSGKALSHQPFPAKEFDWDGLMKADLRISQDLTEHLLLLLLLRKSSIKDKITRAESTDIIFSFEQHQNAVSKIVSFFEFAPQMAGEIYRYPPAVSYCLLLSLLSHREFPPTLTTFLTKHVELDIQIILKVLSENKVILFCHNSLNRHTPHPPPLDFIFERAIRTCPLDFFLHSPTPDVVISTFLPNTALCGFHSLCRRGVHCDLMENERVKRGEHVVNSIWLFSTQFISDTFHLFLLFPPSLVVRFFLPILFSESTPSHFIDPLRVILLTLLVVTAPFGDCSSLKELHRSVNQHITNHDDSSQESFITSHCMSLEWLNIPTGFESALAHSNKHLLVDTNEGQTTPRISPDESHELSKFHTTLPAFLSAMVVNTRNRIHLTGGLVRDLNLDGAPLLVFEDGTLLFLCNSPIPADVSVVLEFVKRAVHLGSVENVMEMVRLGMIDSVIRAVSESSFLEDYENGVCVIGILLRSIRDTGKKQEMKNHNFCRLLSQIGLS</sequence>
<evidence type="ECO:0000313" key="1">
    <source>
        <dbReference type="EMBL" id="KAK2956633.1"/>
    </source>
</evidence>
<proteinExistence type="predicted"/>
<protein>
    <submittedName>
        <fullName evidence="1">Uncharacterized protein</fullName>
    </submittedName>
</protein>